<dbReference type="Proteomes" id="UP000031512">
    <property type="component" value="Unassembled WGS sequence"/>
</dbReference>
<dbReference type="VEuPathDB" id="PiroplasmaDB:BEWA_041360"/>
<feature type="chain" id="PRO_5003953333" evidence="2">
    <location>
        <begin position="19"/>
        <end position="528"/>
    </location>
</feature>
<keyword evidence="4" id="KW-1185">Reference proteome</keyword>
<evidence type="ECO:0000313" key="3">
    <source>
        <dbReference type="EMBL" id="EKX74098.1"/>
    </source>
</evidence>
<proteinExistence type="predicted"/>
<dbReference type="KEGG" id="beq:BEWA_041360"/>
<dbReference type="InterPro" id="IPR007480">
    <property type="entry name" value="DUF529"/>
</dbReference>
<accession>L1LG09</accession>
<gene>
    <name evidence="3" type="ORF">BEWA_041360</name>
</gene>
<name>L1LG09_THEEQ</name>
<evidence type="ECO:0000256" key="2">
    <source>
        <dbReference type="SAM" id="SignalP"/>
    </source>
</evidence>
<feature type="compositionally biased region" description="Polar residues" evidence="1">
    <location>
        <begin position="88"/>
        <end position="99"/>
    </location>
</feature>
<keyword evidence="2" id="KW-0732">Signal</keyword>
<evidence type="ECO:0000256" key="1">
    <source>
        <dbReference type="SAM" id="MobiDB-lite"/>
    </source>
</evidence>
<feature type="signal peptide" evidence="2">
    <location>
        <begin position="1"/>
        <end position="18"/>
    </location>
</feature>
<comment type="caution">
    <text evidence="3">The sequence shown here is derived from an EMBL/GenBank/DDBJ whole genome shotgun (WGS) entry which is preliminary data.</text>
</comment>
<dbReference type="OrthoDB" id="361779at2759"/>
<dbReference type="RefSeq" id="XP_004833550.1">
    <property type="nucleotide sequence ID" value="XM_004833493.1"/>
</dbReference>
<organism evidence="3 4">
    <name type="scientific">Theileria equi strain WA</name>
    <dbReference type="NCBI Taxonomy" id="1537102"/>
    <lineage>
        <taxon>Eukaryota</taxon>
        <taxon>Sar</taxon>
        <taxon>Alveolata</taxon>
        <taxon>Apicomplexa</taxon>
        <taxon>Aconoidasida</taxon>
        <taxon>Piroplasmida</taxon>
        <taxon>Theileriidae</taxon>
        <taxon>Theileria</taxon>
    </lineage>
</organism>
<dbReference type="AlphaFoldDB" id="L1LG09"/>
<evidence type="ECO:0000313" key="4">
    <source>
        <dbReference type="Proteomes" id="UP000031512"/>
    </source>
</evidence>
<reference evidence="3 4" key="1">
    <citation type="journal article" date="2012" name="BMC Genomics">
        <title>Comparative genomic analysis and phylogenetic position of Theileria equi.</title>
        <authorList>
            <person name="Kappmeyer L.S."/>
            <person name="Thiagarajan M."/>
            <person name="Herndon D.R."/>
            <person name="Ramsay J.D."/>
            <person name="Caler E."/>
            <person name="Djikeng A."/>
            <person name="Gillespie J.J."/>
            <person name="Lau A.O."/>
            <person name="Roalson E.H."/>
            <person name="Silva J.C."/>
            <person name="Silva M.G."/>
            <person name="Suarez C.E."/>
            <person name="Ueti M.W."/>
            <person name="Nene V.M."/>
            <person name="Mealey R.H."/>
            <person name="Knowles D.P."/>
            <person name="Brayton K.A."/>
        </authorList>
    </citation>
    <scope>NUCLEOTIDE SEQUENCE [LARGE SCALE GENOMIC DNA]</scope>
    <source>
        <strain evidence="3 4">WA</strain>
    </source>
</reference>
<protein>
    <submittedName>
        <fullName evidence="3">Signal peptide containing protein</fullName>
    </submittedName>
</protein>
<dbReference type="EMBL" id="ACOU01000002">
    <property type="protein sequence ID" value="EKX74098.1"/>
    <property type="molecule type" value="Genomic_DNA"/>
</dbReference>
<dbReference type="GeneID" id="15807546"/>
<dbReference type="Pfam" id="PF04385">
    <property type="entry name" value="FAINT"/>
    <property type="match status" value="1"/>
</dbReference>
<sequence length="528" mass="60123">MNVFSILLVTCLLGLCHCKRSKFVTDIPVIEVLDDYPEMETRRSGSSGKRLVWDMAHGIAYEEEYTQSLARRSNDRKVEDVAVDESPVPQTSRHTTTLDISDPDKDKCPSFDYTFAGNMIRLVVPKDGISVYKLVNGREKVWIAEEEEKFDHAKVYLNKDKKPELVLLVTTLSGTPKETYLELKNAKWVSCDDHDAKMRSLVSTAEFKGTLILNIEDDKDTKECTIFEVELLDVAAKNFFPKLGHNIIEVKDGDKRLWAGRDSDYCLSCVLYDEEDVQLLEVTVLENNSREKKYFEKVNGAWQDIDETKFDKEKGIRGGKFVSAFLDKVDESLFDVLGSLEDGVNVLRLLAKEGTSKLTYGSDTIWPGKKDVMCLSAILYMDGDQPTLAVIKTKDSVIYRYHDGKQWQNGSEGRHKIRLKKLKEKYEPEKTLDISKGENTDVGIYSSNCNDGTSIGIFDPRSTRVTKVVDGENVIWQAGGNEKNCTWAEIRLEGDQETLKLDIQMNKERKVEFKKECGKWKRISEAMD</sequence>
<feature type="region of interest" description="Disordered" evidence="1">
    <location>
        <begin position="80"/>
        <end position="101"/>
    </location>
</feature>